<evidence type="ECO:0000256" key="2">
    <source>
        <dbReference type="ARBA" id="ARBA00010617"/>
    </source>
</evidence>
<name>A0ABR2HKS8_9PEZI</name>
<accession>A0ABR2HKS8</accession>
<keyword evidence="4 8" id="KW-0479">Metal-binding</keyword>
<comment type="similarity">
    <text evidence="2 8">Belongs to the cytochrome P450 family.</text>
</comment>
<evidence type="ECO:0000313" key="9">
    <source>
        <dbReference type="EMBL" id="KAK8848731.1"/>
    </source>
</evidence>
<dbReference type="SUPFAM" id="SSF48264">
    <property type="entry name" value="Cytochrome P450"/>
    <property type="match status" value="1"/>
</dbReference>
<sequence length="540" mass="59985">MDYLDRLTVASAQLSQVQLALLAFAGALALICTASKVIAKLTYLAFFHPLAKYPGPFLAKFTDAYGAYHGWKGDIHIDMWRAHQKHGDYVRYGPNKLMVNTVEGLRDIYNVGAGSKFMKASAYAPMVHRAPNTLTIRGGKDHARRRRIMAQGVSEKAQRGYEHRIMAHIDKLCKVAYSNDTWSEPMDMSEWCNYLSFDIMADVVFGAKYNLLEDKRFRYVTEVIDKSNVRMSALIQFPDFAALKIDKYIFREAIVARNRFVKFIMRVVKDRVEKGKKVSIDIDSPTSEDADVFANLAAAKDPETGDSFRPDEIAAESATLIVAGSDTSSTAMCSVLFYLADNPDAYSRAAHEVRSKFASHHDIAIGAQLASCTYLRACIDESLRISPPVGSSLWREVHADGGASVDSLHVPKGCDVGVPIYSIHHDAKYFAEPFAYRPERWLVDDGTGSIERGRSVFNPFSVGMRGCLGKGLANTELMLATATLLYRGDFKLASGQLGDVGRGGQSGVFGRHRRHEYQLYDHVTCQKHGPFLQFSPRGAS</sequence>
<dbReference type="InterPro" id="IPR002401">
    <property type="entry name" value="Cyt_P450_E_grp-I"/>
</dbReference>
<evidence type="ECO:0000256" key="5">
    <source>
        <dbReference type="ARBA" id="ARBA00023002"/>
    </source>
</evidence>
<evidence type="ECO:0000256" key="8">
    <source>
        <dbReference type="RuleBase" id="RU000461"/>
    </source>
</evidence>
<evidence type="ECO:0000256" key="4">
    <source>
        <dbReference type="ARBA" id="ARBA00022723"/>
    </source>
</evidence>
<organism evidence="9 10">
    <name type="scientific">Apiospora arundinis</name>
    <dbReference type="NCBI Taxonomy" id="335852"/>
    <lineage>
        <taxon>Eukaryota</taxon>
        <taxon>Fungi</taxon>
        <taxon>Dikarya</taxon>
        <taxon>Ascomycota</taxon>
        <taxon>Pezizomycotina</taxon>
        <taxon>Sordariomycetes</taxon>
        <taxon>Xylariomycetidae</taxon>
        <taxon>Amphisphaeriales</taxon>
        <taxon>Apiosporaceae</taxon>
        <taxon>Apiospora</taxon>
    </lineage>
</organism>
<dbReference type="PANTHER" id="PTHR24305:SF237">
    <property type="entry name" value="CYTOCHROME P450 MONOOXYGENASE ATNE-RELATED"/>
    <property type="match status" value="1"/>
</dbReference>
<protein>
    <submittedName>
        <fullName evidence="9">Cytochrome P450 3A31</fullName>
    </submittedName>
</protein>
<dbReference type="PANTHER" id="PTHR24305">
    <property type="entry name" value="CYTOCHROME P450"/>
    <property type="match status" value="1"/>
</dbReference>
<keyword evidence="5 8" id="KW-0560">Oxidoreductase</keyword>
<proteinExistence type="inferred from homology"/>
<dbReference type="PRINTS" id="PR00463">
    <property type="entry name" value="EP450I"/>
</dbReference>
<dbReference type="Gene3D" id="1.10.630.10">
    <property type="entry name" value="Cytochrome P450"/>
    <property type="match status" value="1"/>
</dbReference>
<keyword evidence="6 8" id="KW-0408">Iron</keyword>
<dbReference type="PRINTS" id="PR00385">
    <property type="entry name" value="P450"/>
</dbReference>
<reference evidence="9 10" key="1">
    <citation type="journal article" date="2024" name="IMA Fungus">
        <title>Apiospora arundinis, a panoply of carbohydrate-active enzymes and secondary metabolites.</title>
        <authorList>
            <person name="Sorensen T."/>
            <person name="Petersen C."/>
            <person name="Muurmann A.T."/>
            <person name="Christiansen J.V."/>
            <person name="Brundto M.L."/>
            <person name="Overgaard C.K."/>
            <person name="Boysen A.T."/>
            <person name="Wollenberg R.D."/>
            <person name="Larsen T.O."/>
            <person name="Sorensen J.L."/>
            <person name="Nielsen K.L."/>
            <person name="Sondergaard T.E."/>
        </authorList>
    </citation>
    <scope>NUCLEOTIDE SEQUENCE [LARGE SCALE GENOMIC DNA]</scope>
    <source>
        <strain evidence="9 10">AAU 773</strain>
    </source>
</reference>
<comment type="caution">
    <text evidence="9">The sequence shown here is derived from an EMBL/GenBank/DDBJ whole genome shotgun (WGS) entry which is preliminary data.</text>
</comment>
<keyword evidence="10" id="KW-1185">Reference proteome</keyword>
<keyword evidence="3 8" id="KW-0349">Heme</keyword>
<keyword evidence="7 8" id="KW-0503">Monooxygenase</keyword>
<evidence type="ECO:0000256" key="1">
    <source>
        <dbReference type="ARBA" id="ARBA00001971"/>
    </source>
</evidence>
<dbReference type="InterPro" id="IPR001128">
    <property type="entry name" value="Cyt_P450"/>
</dbReference>
<dbReference type="InterPro" id="IPR050121">
    <property type="entry name" value="Cytochrome_P450_monoxygenase"/>
</dbReference>
<dbReference type="Proteomes" id="UP001390339">
    <property type="component" value="Unassembled WGS sequence"/>
</dbReference>
<dbReference type="InterPro" id="IPR017972">
    <property type="entry name" value="Cyt_P450_CS"/>
</dbReference>
<dbReference type="EMBL" id="JAPCWZ010000010">
    <property type="protein sequence ID" value="KAK8848731.1"/>
    <property type="molecule type" value="Genomic_DNA"/>
</dbReference>
<evidence type="ECO:0000313" key="10">
    <source>
        <dbReference type="Proteomes" id="UP001390339"/>
    </source>
</evidence>
<dbReference type="CDD" id="cd11061">
    <property type="entry name" value="CYP67-like"/>
    <property type="match status" value="1"/>
</dbReference>
<gene>
    <name evidence="9" type="ORF">PGQ11_015211</name>
</gene>
<evidence type="ECO:0000256" key="3">
    <source>
        <dbReference type="ARBA" id="ARBA00022617"/>
    </source>
</evidence>
<dbReference type="InterPro" id="IPR036396">
    <property type="entry name" value="Cyt_P450_sf"/>
</dbReference>
<dbReference type="PROSITE" id="PS00086">
    <property type="entry name" value="CYTOCHROME_P450"/>
    <property type="match status" value="1"/>
</dbReference>
<dbReference type="Pfam" id="PF00067">
    <property type="entry name" value="p450"/>
    <property type="match status" value="1"/>
</dbReference>
<comment type="cofactor">
    <cofactor evidence="1">
        <name>heme</name>
        <dbReference type="ChEBI" id="CHEBI:30413"/>
    </cofactor>
</comment>
<evidence type="ECO:0000256" key="6">
    <source>
        <dbReference type="ARBA" id="ARBA00023004"/>
    </source>
</evidence>
<evidence type="ECO:0000256" key="7">
    <source>
        <dbReference type="ARBA" id="ARBA00023033"/>
    </source>
</evidence>